<feature type="region of interest" description="Disordered" evidence="1">
    <location>
        <begin position="193"/>
        <end position="214"/>
    </location>
</feature>
<feature type="domain" description="HTH psq-type" evidence="2">
    <location>
        <begin position="31"/>
        <end position="63"/>
    </location>
</feature>
<dbReference type="RefSeq" id="WP_235949971.1">
    <property type="nucleotide sequence ID" value="NZ_BLXO01000002.1"/>
</dbReference>
<accession>A0A6L2ZLN7</accession>
<dbReference type="Gene3D" id="1.10.10.60">
    <property type="entry name" value="Homeodomain-like"/>
    <property type="match status" value="1"/>
</dbReference>
<feature type="compositionally biased region" description="Basic and acidic residues" evidence="1">
    <location>
        <begin position="193"/>
        <end position="205"/>
    </location>
</feature>
<comment type="caution">
    <text evidence="3">The sequence shown here is derived from an EMBL/GenBank/DDBJ whole genome shotgun (WGS) entry which is preliminary data.</text>
</comment>
<proteinExistence type="predicted"/>
<dbReference type="GO" id="GO:0003677">
    <property type="term" value="F:DNA binding"/>
    <property type="evidence" value="ECO:0007669"/>
    <property type="project" value="InterPro"/>
</dbReference>
<reference evidence="3 4" key="1">
    <citation type="submission" date="2020-06" db="EMBL/GenBank/DDBJ databases">
        <title>The genome sequence of Candidatus Regiella insecticola strain Tut.</title>
        <authorList>
            <person name="Nikoh N."/>
            <person name="Tsuchida T."/>
            <person name="Koga R."/>
            <person name="Oshima K."/>
            <person name="Hattori M."/>
            <person name="Fukatsu T."/>
        </authorList>
    </citation>
    <scope>NUCLEOTIDE SEQUENCE [LARGE SCALE GENOMIC DNA]</scope>
    <source>
        <strain evidence="3 4">Tut</strain>
    </source>
</reference>
<dbReference type="EMBL" id="BLXO01000002">
    <property type="protein sequence ID" value="GFN45767.1"/>
    <property type="molecule type" value="Genomic_DNA"/>
</dbReference>
<name>A0A6L2ZLN7_9ENTR</name>
<dbReference type="AlphaFoldDB" id="A0A6L2ZLN7"/>
<evidence type="ECO:0000313" key="4">
    <source>
        <dbReference type="Proteomes" id="UP000504714"/>
    </source>
</evidence>
<evidence type="ECO:0000259" key="2">
    <source>
        <dbReference type="Pfam" id="PF05225"/>
    </source>
</evidence>
<dbReference type="Pfam" id="PF05225">
    <property type="entry name" value="HTH_psq"/>
    <property type="match status" value="1"/>
</dbReference>
<gene>
    <name evidence="3" type="ORF">RINTU1_10740</name>
</gene>
<dbReference type="Proteomes" id="UP000504714">
    <property type="component" value="Unassembled WGS sequence"/>
</dbReference>
<evidence type="ECO:0000313" key="3">
    <source>
        <dbReference type="EMBL" id="GFN45767.1"/>
    </source>
</evidence>
<protein>
    <submittedName>
        <fullName evidence="3">Putative phage-like protein</fullName>
    </submittedName>
</protein>
<organism evidence="3 4">
    <name type="scientific">Candidatus Regiella insecticola</name>
    <dbReference type="NCBI Taxonomy" id="138073"/>
    <lineage>
        <taxon>Bacteria</taxon>
        <taxon>Pseudomonadati</taxon>
        <taxon>Pseudomonadota</taxon>
        <taxon>Gammaproteobacteria</taxon>
        <taxon>Enterobacterales</taxon>
        <taxon>Enterobacteriaceae</taxon>
        <taxon>aphid secondary symbionts</taxon>
        <taxon>Candidatus Regiella</taxon>
    </lineage>
</organism>
<sequence length="214" mass="23609">MFIFFTFIDITTEHVDHINTGATMATPDWEAIEAAYRAGSLSVRAIAEKYQIPESTLRQRAIKHSWQRDLTDKVSSATKDKVMRSVMRTSCAQNSVRTDSDIIEQASDEAASIVLSHRLDLAGWRQIAANLKGFLMDTVITEDNHTALARTFSAGVEAQLKLIKGEREAYNLNHATTTGTDNALAQWMKELAEGDAHGNRPRSENKISGSAVAS</sequence>
<evidence type="ECO:0000256" key="1">
    <source>
        <dbReference type="SAM" id="MobiDB-lite"/>
    </source>
</evidence>
<dbReference type="InterPro" id="IPR007889">
    <property type="entry name" value="HTH_Psq"/>
</dbReference>